<dbReference type="EMBL" id="JAVREJ010000042">
    <property type="protein sequence ID" value="MDT0353741.1"/>
    <property type="molecule type" value="Genomic_DNA"/>
</dbReference>
<name>A0ABU2NIF4_9PSEU</name>
<comment type="caution">
    <text evidence="2">The sequence shown here is derived from an EMBL/GenBank/DDBJ whole genome shotgun (WGS) entry which is preliminary data.</text>
</comment>
<organism evidence="2 3">
    <name type="scientific">Pseudonocardia charpentierae</name>
    <dbReference type="NCBI Taxonomy" id="3075545"/>
    <lineage>
        <taxon>Bacteria</taxon>
        <taxon>Bacillati</taxon>
        <taxon>Actinomycetota</taxon>
        <taxon>Actinomycetes</taxon>
        <taxon>Pseudonocardiales</taxon>
        <taxon>Pseudonocardiaceae</taxon>
        <taxon>Pseudonocardia</taxon>
    </lineage>
</organism>
<sequence>MFDPPDDGRLNITTRRVAAEAFCEECPDREPCAEFAAEHGLTGL</sequence>
<proteinExistence type="predicted"/>
<evidence type="ECO:0000313" key="2">
    <source>
        <dbReference type="EMBL" id="MDT0353741.1"/>
    </source>
</evidence>
<dbReference type="PROSITE" id="PS51674">
    <property type="entry name" value="4FE4S_WBL"/>
    <property type="match status" value="1"/>
</dbReference>
<feature type="domain" description="4Fe-4S Wbl-type" evidence="1">
    <location>
        <begin position="1"/>
        <end position="44"/>
    </location>
</feature>
<dbReference type="InterPro" id="IPR034768">
    <property type="entry name" value="4FE4S_WBL"/>
</dbReference>
<gene>
    <name evidence="2" type="ORF">RM445_30055</name>
</gene>
<reference evidence="3" key="1">
    <citation type="submission" date="2023-07" db="EMBL/GenBank/DDBJ databases">
        <title>30 novel species of actinomycetes from the DSMZ collection.</title>
        <authorList>
            <person name="Nouioui I."/>
        </authorList>
    </citation>
    <scope>NUCLEOTIDE SEQUENCE [LARGE SCALE GENOMIC DNA]</scope>
    <source>
        <strain evidence="3">DSM 45834</strain>
    </source>
</reference>
<dbReference type="RefSeq" id="WP_311560251.1">
    <property type="nucleotide sequence ID" value="NZ_JAVREJ010000042.1"/>
</dbReference>
<keyword evidence="3" id="KW-1185">Reference proteome</keyword>
<accession>A0ABU2NIF4</accession>
<evidence type="ECO:0000313" key="3">
    <source>
        <dbReference type="Proteomes" id="UP001183202"/>
    </source>
</evidence>
<dbReference type="Proteomes" id="UP001183202">
    <property type="component" value="Unassembled WGS sequence"/>
</dbReference>
<evidence type="ECO:0000259" key="1">
    <source>
        <dbReference type="PROSITE" id="PS51674"/>
    </source>
</evidence>
<protein>
    <recommendedName>
        <fullName evidence="1">4Fe-4S Wbl-type domain-containing protein</fullName>
    </recommendedName>
</protein>